<feature type="transmembrane region" description="Helical" evidence="9">
    <location>
        <begin position="232"/>
        <end position="256"/>
    </location>
</feature>
<feature type="region of interest" description="Disordered" evidence="8">
    <location>
        <begin position="1"/>
        <end position="24"/>
    </location>
</feature>
<keyword evidence="5 9" id="KW-0812">Transmembrane</keyword>
<feature type="transmembrane region" description="Helical" evidence="9">
    <location>
        <begin position="52"/>
        <end position="73"/>
    </location>
</feature>
<evidence type="ECO:0000256" key="2">
    <source>
        <dbReference type="ARBA" id="ARBA00009773"/>
    </source>
</evidence>
<sequence length="393" mass="41066">MNDSEHNEWVGQPHPAGEPEPITAAEAKAAEISGPDHPLGTPGRRFDRRSPFMIGVAGAAGVLATVCAVKTVFAAHEALLLVVAALFLAIGMEPAVSWLARHRIGRGLAVTLVLLVIVGALAGFLVAVITPLVDQGQALVDHAPDRLKQLENSYPAFGSAAEKLHLDEKIRQAIDTKSADLTHGLVGAGKVVFGAITSTVVVCVLTAYFSACFPSLRANLYRLFPQDRRPRAILIGDAIFAKVGGYVLGNLLISLITGVLTFIWLAVFGVPYPLVLAVLVAVLDLIPLVGSTLAGIVIAVVALTVSMPVCLATVGFFIVLRLVEDYLLGPRIMGRTVAVPGVVTVVAVLIGGSLLGVLGALLAIPLAAAVLLLVEEIVFPGLDKRRPAEATTP</sequence>
<dbReference type="Proteomes" id="UP000431401">
    <property type="component" value="Unassembled WGS sequence"/>
</dbReference>
<feature type="transmembrane region" description="Helical" evidence="9">
    <location>
        <begin position="191"/>
        <end position="211"/>
    </location>
</feature>
<feature type="transmembrane region" description="Helical" evidence="9">
    <location>
        <begin position="107"/>
        <end position="129"/>
    </location>
</feature>
<organism evidence="10 11">
    <name type="scientific">Nocardia aurantia</name>
    <dbReference type="NCBI Taxonomy" id="2585199"/>
    <lineage>
        <taxon>Bacteria</taxon>
        <taxon>Bacillati</taxon>
        <taxon>Actinomycetota</taxon>
        <taxon>Actinomycetes</taxon>
        <taxon>Mycobacteriales</taxon>
        <taxon>Nocardiaceae</taxon>
        <taxon>Nocardia</taxon>
    </lineage>
</organism>
<keyword evidence="11" id="KW-1185">Reference proteome</keyword>
<evidence type="ECO:0000256" key="8">
    <source>
        <dbReference type="SAM" id="MobiDB-lite"/>
    </source>
</evidence>
<evidence type="ECO:0000256" key="9">
    <source>
        <dbReference type="SAM" id="Phobius"/>
    </source>
</evidence>
<evidence type="ECO:0000256" key="5">
    <source>
        <dbReference type="ARBA" id="ARBA00022692"/>
    </source>
</evidence>
<proteinExistence type="inferred from homology"/>
<dbReference type="GO" id="GO:0005886">
    <property type="term" value="C:plasma membrane"/>
    <property type="evidence" value="ECO:0007669"/>
    <property type="project" value="UniProtKB-SubCell"/>
</dbReference>
<protein>
    <recommendedName>
        <fullName evidence="12">AI-2E family transporter</fullName>
    </recommendedName>
</protein>
<evidence type="ECO:0000313" key="10">
    <source>
        <dbReference type="EMBL" id="MQY27779.1"/>
    </source>
</evidence>
<dbReference type="PANTHER" id="PTHR21716:SF53">
    <property type="entry name" value="PERMEASE PERM-RELATED"/>
    <property type="match status" value="1"/>
</dbReference>
<dbReference type="RefSeq" id="WP_153343226.1">
    <property type="nucleotide sequence ID" value="NZ_WEGI01000007.1"/>
</dbReference>
<dbReference type="Pfam" id="PF01594">
    <property type="entry name" value="AI-2E_transport"/>
    <property type="match status" value="1"/>
</dbReference>
<keyword evidence="7 9" id="KW-0472">Membrane</keyword>
<keyword evidence="6 9" id="KW-1133">Transmembrane helix</keyword>
<reference evidence="10 11" key="1">
    <citation type="submission" date="2019-10" db="EMBL/GenBank/DDBJ databases">
        <title>Nocardia macrotermitis sp. nov. and Nocardia aurantia sp. nov., isolated from the gut of fungus growing-termite Macrotermes natalensis.</title>
        <authorList>
            <person name="Benndorf R."/>
            <person name="Schwitalla J."/>
            <person name="Martin K."/>
            <person name="De Beer W."/>
            <person name="Kaster A.-K."/>
            <person name="Vollmers J."/>
            <person name="Poulsen M."/>
            <person name="Beemelmanns C."/>
        </authorList>
    </citation>
    <scope>NUCLEOTIDE SEQUENCE [LARGE SCALE GENOMIC DNA]</scope>
    <source>
        <strain evidence="10 11">RB56</strain>
    </source>
</reference>
<comment type="subcellular location">
    <subcellularLocation>
        <location evidence="1">Cell membrane</location>
        <topology evidence="1">Multi-pass membrane protein</topology>
    </subcellularLocation>
</comment>
<evidence type="ECO:0000256" key="4">
    <source>
        <dbReference type="ARBA" id="ARBA00022475"/>
    </source>
</evidence>
<dbReference type="OrthoDB" id="4016357at2"/>
<dbReference type="AlphaFoldDB" id="A0A7K0DPW4"/>
<accession>A0A7K0DPW4</accession>
<comment type="similarity">
    <text evidence="2">Belongs to the autoinducer-2 exporter (AI-2E) (TC 2.A.86) family.</text>
</comment>
<dbReference type="PANTHER" id="PTHR21716">
    <property type="entry name" value="TRANSMEMBRANE PROTEIN"/>
    <property type="match status" value="1"/>
</dbReference>
<keyword evidence="3" id="KW-0813">Transport</keyword>
<feature type="transmembrane region" description="Helical" evidence="9">
    <location>
        <begin position="262"/>
        <end position="286"/>
    </location>
</feature>
<evidence type="ECO:0000256" key="1">
    <source>
        <dbReference type="ARBA" id="ARBA00004651"/>
    </source>
</evidence>
<feature type="transmembrane region" description="Helical" evidence="9">
    <location>
        <begin position="79"/>
        <end position="100"/>
    </location>
</feature>
<comment type="caution">
    <text evidence="10">The sequence shown here is derived from an EMBL/GenBank/DDBJ whole genome shotgun (WGS) entry which is preliminary data.</text>
</comment>
<keyword evidence="4" id="KW-1003">Cell membrane</keyword>
<dbReference type="EMBL" id="WEGI01000007">
    <property type="protein sequence ID" value="MQY27779.1"/>
    <property type="molecule type" value="Genomic_DNA"/>
</dbReference>
<dbReference type="InterPro" id="IPR002549">
    <property type="entry name" value="AI-2E-like"/>
</dbReference>
<dbReference type="GO" id="GO:0055085">
    <property type="term" value="P:transmembrane transport"/>
    <property type="evidence" value="ECO:0007669"/>
    <property type="project" value="TreeGrafter"/>
</dbReference>
<evidence type="ECO:0000256" key="3">
    <source>
        <dbReference type="ARBA" id="ARBA00022448"/>
    </source>
</evidence>
<feature type="transmembrane region" description="Helical" evidence="9">
    <location>
        <begin position="343"/>
        <end position="374"/>
    </location>
</feature>
<feature type="transmembrane region" description="Helical" evidence="9">
    <location>
        <begin position="293"/>
        <end position="323"/>
    </location>
</feature>
<evidence type="ECO:0000313" key="11">
    <source>
        <dbReference type="Proteomes" id="UP000431401"/>
    </source>
</evidence>
<gene>
    <name evidence="10" type="ORF">NRB56_33620</name>
</gene>
<evidence type="ECO:0000256" key="6">
    <source>
        <dbReference type="ARBA" id="ARBA00022989"/>
    </source>
</evidence>
<evidence type="ECO:0008006" key="12">
    <source>
        <dbReference type="Google" id="ProtNLM"/>
    </source>
</evidence>
<evidence type="ECO:0000256" key="7">
    <source>
        <dbReference type="ARBA" id="ARBA00023136"/>
    </source>
</evidence>
<name>A0A7K0DPW4_9NOCA</name>